<dbReference type="Pfam" id="PF24837">
    <property type="entry name" value="AMIN-like"/>
    <property type="match status" value="1"/>
</dbReference>
<dbReference type="EMBL" id="CP141261">
    <property type="protein sequence ID" value="WRL65867.1"/>
    <property type="molecule type" value="Genomic_DNA"/>
</dbReference>
<evidence type="ECO:0000313" key="2">
    <source>
        <dbReference type="EMBL" id="WRL65867.1"/>
    </source>
</evidence>
<evidence type="ECO:0000259" key="1">
    <source>
        <dbReference type="Pfam" id="PF24837"/>
    </source>
</evidence>
<reference evidence="2 3" key="1">
    <citation type="submission" date="2023-12" db="EMBL/GenBank/DDBJ databases">
        <title>Blastococcus brunescens sp. nov., an actonobacterium isolated from sandstone collected in sahara desert.</title>
        <authorList>
            <person name="Gtari M."/>
            <person name="Ghodhbane F."/>
        </authorList>
    </citation>
    <scope>NUCLEOTIDE SEQUENCE [LARGE SCALE GENOMIC DNA]</scope>
    <source>
        <strain evidence="2 3">BMG 8361</strain>
    </source>
</reference>
<sequence>MTLTDVSLGGHDGFDRIVFELAGEGEAGWRVGYVDQPRAQGSGAPVPVPGAAALEITLTNVALPGDAPEG</sequence>
<feature type="domain" description="AMIN-like" evidence="1">
    <location>
        <begin position="2"/>
        <end position="64"/>
    </location>
</feature>
<organism evidence="2 3">
    <name type="scientific">Blastococcus brunescens</name>
    <dbReference type="NCBI Taxonomy" id="1564165"/>
    <lineage>
        <taxon>Bacteria</taxon>
        <taxon>Bacillati</taxon>
        <taxon>Actinomycetota</taxon>
        <taxon>Actinomycetes</taxon>
        <taxon>Geodermatophilales</taxon>
        <taxon>Geodermatophilaceae</taxon>
        <taxon>Blastococcus</taxon>
    </lineage>
</organism>
<protein>
    <recommendedName>
        <fullName evidence="1">AMIN-like domain-containing protein</fullName>
    </recommendedName>
</protein>
<name>A0ABZ1B673_9ACTN</name>
<dbReference type="InterPro" id="IPR056303">
    <property type="entry name" value="AMIN-like"/>
</dbReference>
<keyword evidence="3" id="KW-1185">Reference proteome</keyword>
<proteinExistence type="predicted"/>
<evidence type="ECO:0000313" key="3">
    <source>
        <dbReference type="Proteomes" id="UP001324287"/>
    </source>
</evidence>
<gene>
    <name evidence="2" type="ORF">U6N30_10075</name>
</gene>
<dbReference type="Proteomes" id="UP001324287">
    <property type="component" value="Chromosome"/>
</dbReference>
<dbReference type="RefSeq" id="WP_324277184.1">
    <property type="nucleotide sequence ID" value="NZ_CP141261.1"/>
</dbReference>
<accession>A0ABZ1B673</accession>